<dbReference type="AlphaFoldDB" id="A0A849SKK8"/>
<proteinExistence type="predicted"/>
<reference evidence="1 2" key="1">
    <citation type="submission" date="2020-04" db="EMBL/GenBank/DDBJ databases">
        <title>Metagenomic profiling of ammonia- and methane-oxidizing microorganisms in a Dutch drinking water treatment plant.</title>
        <authorList>
            <person name="Poghosyan L."/>
            <person name="Leucker S."/>
        </authorList>
    </citation>
    <scope>NUCLEOTIDE SEQUENCE [LARGE SCALE GENOMIC DNA]</scope>
    <source>
        <strain evidence="1">S-RSF-IL-03</strain>
    </source>
</reference>
<dbReference type="EMBL" id="JABFRW010000174">
    <property type="protein sequence ID" value="NOT35126.1"/>
    <property type="molecule type" value="Genomic_DNA"/>
</dbReference>
<evidence type="ECO:0000313" key="1">
    <source>
        <dbReference type="EMBL" id="NOT35126.1"/>
    </source>
</evidence>
<name>A0A849SKK8_UNCEI</name>
<gene>
    <name evidence="1" type="ORF">HOP12_13340</name>
</gene>
<protein>
    <submittedName>
        <fullName evidence="1">Uncharacterized protein</fullName>
    </submittedName>
</protein>
<accession>A0A849SKK8</accession>
<organism evidence="1 2">
    <name type="scientific">Eiseniibacteriota bacterium</name>
    <dbReference type="NCBI Taxonomy" id="2212470"/>
    <lineage>
        <taxon>Bacteria</taxon>
        <taxon>Candidatus Eiseniibacteriota</taxon>
    </lineage>
</organism>
<sequence length="475" mass="51543">MRRFHDDPPAIRVIALIAWTCLAALPLRAFGSPPDHRWSEPDPIARSVPGAFGLPVLAVDSAGLPTAFVYELADSASAPVLVRLTWRDDRWVRVSRLGPASEIEPAIVLDRERGRGVVWIAPDSTSGALGWLMHATLDAAESITCIGPAIEQTSGLAAAAVGERRWIVRSEQEYPRGSDFRVRAATRTGTGTWRWFAAIGRNEYTCSIAALGRDSALVVYAGESGLVAIVLSDSGWGREQSLDPVPWKASHPRLRAAADGSLWLMWSEKSQVHLDQFRAGVWTRVDSLVARHGEGETFWASWGAIAGGASGAPVLVWGDRGHGATKDDVLSVAFGGGDPGAIAEELPGSRGGFIPSAVCDRDGNVWVGWWSVEQRRSLVSHSYPSHAVAGARALTTRHGVEARWRFEPPQAGLPWIVERSLGDGSFVEVARGRSEGALECSWLDESGPNTRTVRYRIRRPCVDRRVERVSEAFAP</sequence>
<dbReference type="Proteomes" id="UP000580839">
    <property type="component" value="Unassembled WGS sequence"/>
</dbReference>
<evidence type="ECO:0000313" key="2">
    <source>
        <dbReference type="Proteomes" id="UP000580839"/>
    </source>
</evidence>
<comment type="caution">
    <text evidence="1">The sequence shown here is derived from an EMBL/GenBank/DDBJ whole genome shotgun (WGS) entry which is preliminary data.</text>
</comment>